<accession>B6IF07</accession>
<keyword evidence="2" id="KW-1185">Reference proteome</keyword>
<evidence type="ECO:0000313" key="2">
    <source>
        <dbReference type="Proteomes" id="UP000008549"/>
    </source>
</evidence>
<dbReference type="RefSeq" id="XP_045098060.1">
    <property type="nucleotide sequence ID" value="XM_045239033.1"/>
</dbReference>
<organism evidence="1 2">
    <name type="scientific">Caenorhabditis briggsae</name>
    <dbReference type="NCBI Taxonomy" id="6238"/>
    <lineage>
        <taxon>Eukaryota</taxon>
        <taxon>Metazoa</taxon>
        <taxon>Ecdysozoa</taxon>
        <taxon>Nematoda</taxon>
        <taxon>Chromadorea</taxon>
        <taxon>Rhabditida</taxon>
        <taxon>Rhabditina</taxon>
        <taxon>Rhabditomorpha</taxon>
        <taxon>Rhabditoidea</taxon>
        <taxon>Rhabditidae</taxon>
        <taxon>Peloderinae</taxon>
        <taxon>Caenorhabditis</taxon>
    </lineage>
</organism>
<gene>
    <name evidence="1" type="ORF">CBG27492</name>
    <name evidence="1" type="ORF">CBG_27492</name>
</gene>
<reference evidence="1 2" key="1">
    <citation type="journal article" date="2003" name="PLoS Biol.">
        <title>The genome sequence of Caenorhabditis briggsae: a platform for comparative genomics.</title>
        <authorList>
            <person name="Stein L.D."/>
            <person name="Bao Z."/>
            <person name="Blasiar D."/>
            <person name="Blumenthal T."/>
            <person name="Brent M.R."/>
            <person name="Chen N."/>
            <person name="Chinwalla A."/>
            <person name="Clarke L."/>
            <person name="Clee C."/>
            <person name="Coghlan A."/>
            <person name="Coulson A."/>
            <person name="D'Eustachio P."/>
            <person name="Fitch D.H."/>
            <person name="Fulton L.A."/>
            <person name="Fulton R.E."/>
            <person name="Griffiths-Jones S."/>
            <person name="Harris T.W."/>
            <person name="Hillier L.W."/>
            <person name="Kamath R."/>
            <person name="Kuwabara P.E."/>
            <person name="Mardis E.R."/>
            <person name="Marra M.A."/>
            <person name="Miner T.L."/>
            <person name="Minx P."/>
            <person name="Mullikin J.C."/>
            <person name="Plumb R.W."/>
            <person name="Rogers J."/>
            <person name="Schein J.E."/>
            <person name="Sohrmann M."/>
            <person name="Spieth J."/>
            <person name="Stajich J.E."/>
            <person name="Wei C."/>
            <person name="Willey D."/>
            <person name="Wilson R.K."/>
            <person name="Durbin R."/>
            <person name="Waterston R.H."/>
        </authorList>
    </citation>
    <scope>NUCLEOTIDE SEQUENCE [LARGE SCALE GENOMIC DNA]</scope>
    <source>
        <strain evidence="1 2">AF16</strain>
    </source>
</reference>
<reference evidence="1 2" key="2">
    <citation type="journal article" date="2011" name="PLoS Genet.">
        <title>Caenorhabditis briggsae recombinant inbred line genotypes reveal inter-strain incompatibility and the evolution of recombination.</title>
        <authorList>
            <person name="Ross J.A."/>
            <person name="Koboldt D.C."/>
            <person name="Staisch J.E."/>
            <person name="Chamberlin H.M."/>
            <person name="Gupta B.P."/>
            <person name="Miller R.D."/>
            <person name="Baird S.E."/>
            <person name="Haag E.S."/>
        </authorList>
    </citation>
    <scope>NUCLEOTIDE SEQUENCE [LARGE SCALE GENOMIC DNA]</scope>
    <source>
        <strain evidence="1 2">AF16</strain>
    </source>
</reference>
<protein>
    <submittedName>
        <fullName evidence="1">Protein CBG27492</fullName>
    </submittedName>
</protein>
<dbReference type="GeneID" id="68918944"/>
<dbReference type="CTD" id="68918944"/>
<dbReference type="KEGG" id="cbr:CBG_27492"/>
<proteinExistence type="predicted"/>
<dbReference type="EMBL" id="HE601451">
    <property type="protein sequence ID" value="CAR98487.1"/>
    <property type="molecule type" value="Genomic_DNA"/>
</dbReference>
<dbReference type="Proteomes" id="UP000008549">
    <property type="component" value="Unassembled WGS sequence"/>
</dbReference>
<dbReference type="HOGENOM" id="CLU_2833477_0_0_1"/>
<sequence length="66" mass="7643">MLKKSTHPMSSSSIRMSWTRSENSFRFLGQPKCRHGFFFENGNGGIVLRVLQRTLSDFDEESETNE</sequence>
<dbReference type="AlphaFoldDB" id="B6IF07"/>
<name>B6IF07_CAEBR</name>
<evidence type="ECO:0000313" key="1">
    <source>
        <dbReference type="EMBL" id="CAR98487.1"/>
    </source>
</evidence>
<dbReference type="InParanoid" id="B6IF07"/>